<accession>A0A2U9IDM6</accession>
<dbReference type="Gene3D" id="3.90.550.10">
    <property type="entry name" value="Spore Coat Polysaccharide Biosynthesis Protein SpsA, Chain A"/>
    <property type="match status" value="1"/>
</dbReference>
<sequence>MDVTIGIPTIGRKSLDSLLWKLKKYKDVEILLVYKGDLKTKDYNRAIEQKEGYYEEAINIILKESHSSLLLITDDDAIPSESWIEDHALFHEKNEKIGVASGIIKGKKWKNYPNALFQRYKDTIYMEEYDYRFKDYIGFLTKTGLSVDRREHKEDIEKTLAIAGVNMSIKKEVYSNLQIPEYSLRGSYNETIIALAGIKKGFDSAIFNSGEVTHLGEESLSRTKNDKLERYFAIEKYSFPYAVNLELNLNVLLLKEFSFLINGEAKVGIDLAIRGISEKMSPHRFREELKTIYSKIISEL</sequence>
<protein>
    <submittedName>
        <fullName evidence="1">Glycosyltransferase family 2 protein</fullName>
    </submittedName>
</protein>
<dbReference type="SUPFAM" id="SSF53448">
    <property type="entry name" value="Nucleotide-diphospho-sugar transferases"/>
    <property type="match status" value="1"/>
</dbReference>
<dbReference type="GO" id="GO:0016740">
    <property type="term" value="F:transferase activity"/>
    <property type="evidence" value="ECO:0007669"/>
    <property type="project" value="UniProtKB-KW"/>
</dbReference>
<proteinExistence type="predicted"/>
<evidence type="ECO:0000313" key="2">
    <source>
        <dbReference type="Proteomes" id="UP000248044"/>
    </source>
</evidence>
<gene>
    <name evidence="1" type="ORF">DFR85_05500</name>
</gene>
<keyword evidence="2" id="KW-1185">Reference proteome</keyword>
<dbReference type="KEGG" id="abri:DFR85_05500"/>
<organism evidence="1 2">
    <name type="scientific">Acidianus brierleyi</name>
    <dbReference type="NCBI Taxonomy" id="41673"/>
    <lineage>
        <taxon>Archaea</taxon>
        <taxon>Thermoproteota</taxon>
        <taxon>Thermoprotei</taxon>
        <taxon>Sulfolobales</taxon>
        <taxon>Sulfolobaceae</taxon>
        <taxon>Acidianus</taxon>
    </lineage>
</organism>
<evidence type="ECO:0000313" key="1">
    <source>
        <dbReference type="EMBL" id="AWR94127.1"/>
    </source>
</evidence>
<dbReference type="CDD" id="cd00761">
    <property type="entry name" value="Glyco_tranf_GTA_type"/>
    <property type="match status" value="1"/>
</dbReference>
<dbReference type="InterPro" id="IPR029044">
    <property type="entry name" value="Nucleotide-diphossugar_trans"/>
</dbReference>
<dbReference type="EMBL" id="CP029289">
    <property type="protein sequence ID" value="AWR94127.1"/>
    <property type="molecule type" value="Genomic_DNA"/>
</dbReference>
<dbReference type="AlphaFoldDB" id="A0A2U9IDM6"/>
<name>A0A2U9IDM6_9CREN</name>
<reference evidence="1 2" key="1">
    <citation type="submission" date="2018-05" db="EMBL/GenBank/DDBJ databases">
        <title>Complete Genome Sequences of Extremely Thermoacidophilic, Metal-Mobilizing Type-Strain Members of the Archaeal Family Sulfolobaceae: Acidianus brierleyi DSM-1651T, Acidianus sulfidivorans DSM-18786T, Metallosphaera hakonensis DSM-7519T, and Metallosphaera prunae DSM-10039T.</title>
        <authorList>
            <person name="Counts J.A."/>
            <person name="Kelly R.M."/>
        </authorList>
    </citation>
    <scope>NUCLEOTIDE SEQUENCE [LARGE SCALE GENOMIC DNA]</scope>
    <source>
        <strain evidence="1 2">DSM 1651</strain>
    </source>
</reference>
<dbReference type="GeneID" id="36831590"/>
<dbReference type="RefSeq" id="WP_110270008.1">
    <property type="nucleotide sequence ID" value="NZ_CP029289.2"/>
</dbReference>
<keyword evidence="1" id="KW-0808">Transferase</keyword>
<dbReference type="OrthoDB" id="34704at2157"/>
<dbReference type="Proteomes" id="UP000248044">
    <property type="component" value="Chromosome"/>
</dbReference>